<gene>
    <name evidence="1" type="ORF">HSB1_40330</name>
</gene>
<protein>
    <submittedName>
        <fullName evidence="1">Uncharacterized protein</fullName>
    </submittedName>
</protein>
<sequence>MGASWKSPLVPTLVLGGEGVTRNANLGGWRAMCTGSSGKTTGASG</sequence>
<name>J3ETX4_9EURY</name>
<accession>J3ETX4</accession>
<dbReference type="AlphaFoldDB" id="J3ETX4"/>
<comment type="caution">
    <text evidence="1">The sequence shown here is derived from an EMBL/GenBank/DDBJ whole genome shotgun (WGS) entry which is preliminary data.</text>
</comment>
<evidence type="ECO:0000313" key="1">
    <source>
        <dbReference type="EMBL" id="EJN57672.1"/>
    </source>
</evidence>
<proteinExistence type="predicted"/>
<dbReference type="Proteomes" id="UP000007813">
    <property type="component" value="Unassembled WGS sequence"/>
</dbReference>
<dbReference type="EMBL" id="ALJD01000012">
    <property type="protein sequence ID" value="EJN57672.1"/>
    <property type="molecule type" value="Genomic_DNA"/>
</dbReference>
<organism evidence="1 2">
    <name type="scientific">Halogranum salarium B-1</name>
    <dbReference type="NCBI Taxonomy" id="1210908"/>
    <lineage>
        <taxon>Archaea</taxon>
        <taxon>Methanobacteriati</taxon>
        <taxon>Methanobacteriota</taxon>
        <taxon>Stenosarchaea group</taxon>
        <taxon>Halobacteria</taxon>
        <taxon>Halobacteriales</taxon>
        <taxon>Haloferacaceae</taxon>
    </lineage>
</organism>
<evidence type="ECO:0000313" key="2">
    <source>
        <dbReference type="Proteomes" id="UP000007813"/>
    </source>
</evidence>
<reference evidence="1 2" key="1">
    <citation type="journal article" date="2012" name="J. Bacteriol.">
        <title>Draft Genome Sequence of the Extremely Halophilic Archaeon Halogranum salarium B-1T.</title>
        <authorList>
            <person name="Kim K.K."/>
            <person name="Lee K.C."/>
            <person name="Lee J.S."/>
        </authorList>
    </citation>
    <scope>NUCLEOTIDE SEQUENCE [LARGE SCALE GENOMIC DNA]</scope>
    <source>
        <strain evidence="1 2">B-1</strain>
    </source>
</reference>